<gene>
    <name evidence="16" type="ORF">ONZ51_g2351</name>
</gene>
<keyword evidence="10" id="KW-0406">Ion transport</keyword>
<keyword evidence="4" id="KW-0813">Transport</keyword>
<dbReference type="InterPro" id="IPR013130">
    <property type="entry name" value="Fe3_Rdtase_TM_dom"/>
</dbReference>
<proteinExistence type="inferred from homology"/>
<keyword evidence="12" id="KW-0325">Glycoprotein</keyword>
<sequence>MSQPHGHHSSTSATSSVASVVATAMASGASHASAASGHDAVKHKPVHPEYVWYAILSLLGLATILNAFFLAWTTFRRYRVRHEQPKSTSRPTGRLALRRVPQAILSASRILSYRLRIPYVDMTLLELTLVTLYMAGCLAWVFSPTDNVKPSNNLTPGTFSLNAGKLAAAQLPLAVVLALKNNPISWLTGLSHEKLVLMHRMVSRCIFVLTWLHLIGEYYRSPVKLLSAHWKIAGLVGAIAQTITTLFGIQAIRRRYYEVFYSTHVALILIFIVCMHIHAAPKHYDIYVWPVWIIWGFDRILRASRYLLFNVILKPKDPKARIEDIGAGGLRVSLRRRIPGGWKAGQHAFIAFPKLGIESHPFTIGNICEKDESTGEAEMVFIIRAMGGQTRTLHDLASPSGSCELAAFVDGPYGQPEDLRPFSTCVFIAGGTGVTYTMSRMHQLIRDVLASSAHATRVVFVWAVRTQAEYDWISADLSKIVALAPASLSLAVEVFLTGGGVGRDPMTESLPSLDKIYDVEKAGADVSQWTGPEVGTDEMVEEIDTPVQGSGTSTPTKTDGGYFDSGTATPTAPCGIGASRRGIVRRFGRPDVRKILEEEVTASQGAVAVDVSGPDGLVDAVRSALTQPFAGPIATLKGTPTVLLSVEQFRM</sequence>
<dbReference type="Pfam" id="PF08030">
    <property type="entry name" value="NAD_binding_6"/>
    <property type="match status" value="1"/>
</dbReference>
<evidence type="ECO:0000256" key="12">
    <source>
        <dbReference type="ARBA" id="ARBA00023180"/>
    </source>
</evidence>
<evidence type="ECO:0000259" key="15">
    <source>
        <dbReference type="PROSITE" id="PS51384"/>
    </source>
</evidence>
<evidence type="ECO:0000256" key="1">
    <source>
        <dbReference type="ARBA" id="ARBA00004651"/>
    </source>
</evidence>
<reference evidence="16" key="1">
    <citation type="submission" date="2022-11" db="EMBL/GenBank/DDBJ databases">
        <title>Genome Sequence of Cubamyces cubensis.</title>
        <authorList>
            <person name="Buettner E."/>
        </authorList>
    </citation>
    <scope>NUCLEOTIDE SEQUENCE</scope>
    <source>
        <strain evidence="16">MPL-01</strain>
    </source>
</reference>
<dbReference type="InterPro" id="IPR017927">
    <property type="entry name" value="FAD-bd_FR_type"/>
</dbReference>
<protein>
    <recommendedName>
        <fullName evidence="3">ferric-chelate reductase (NADPH)</fullName>
        <ecNumber evidence="3">1.16.1.9</ecNumber>
    </recommendedName>
</protein>
<evidence type="ECO:0000256" key="13">
    <source>
        <dbReference type="ARBA" id="ARBA00048483"/>
    </source>
</evidence>
<dbReference type="GO" id="GO:0005886">
    <property type="term" value="C:plasma membrane"/>
    <property type="evidence" value="ECO:0007669"/>
    <property type="project" value="UniProtKB-SubCell"/>
</dbReference>
<dbReference type="CDD" id="cd06186">
    <property type="entry name" value="NOX_Duox_like_FAD_NADP"/>
    <property type="match status" value="1"/>
</dbReference>
<keyword evidence="7" id="KW-0249">Electron transport</keyword>
<keyword evidence="8 14" id="KW-1133">Transmembrane helix</keyword>
<evidence type="ECO:0000256" key="2">
    <source>
        <dbReference type="ARBA" id="ARBA00006278"/>
    </source>
</evidence>
<feature type="transmembrane region" description="Helical" evidence="14">
    <location>
        <begin position="50"/>
        <end position="72"/>
    </location>
</feature>
<dbReference type="InterPro" id="IPR013112">
    <property type="entry name" value="FAD-bd_8"/>
</dbReference>
<evidence type="ECO:0000256" key="3">
    <source>
        <dbReference type="ARBA" id="ARBA00012668"/>
    </source>
</evidence>
<dbReference type="Pfam" id="PF01794">
    <property type="entry name" value="Ferric_reduct"/>
    <property type="match status" value="1"/>
</dbReference>
<dbReference type="GO" id="GO:0006879">
    <property type="term" value="P:intracellular iron ion homeostasis"/>
    <property type="evidence" value="ECO:0007669"/>
    <property type="project" value="TreeGrafter"/>
</dbReference>
<evidence type="ECO:0000256" key="14">
    <source>
        <dbReference type="SAM" id="Phobius"/>
    </source>
</evidence>
<name>A0AAD7U0H6_9APHY</name>
<evidence type="ECO:0000256" key="6">
    <source>
        <dbReference type="ARBA" id="ARBA00022692"/>
    </source>
</evidence>
<keyword evidence="9" id="KW-0560">Oxidoreductase</keyword>
<accession>A0AAD7U0H6</accession>
<evidence type="ECO:0000256" key="5">
    <source>
        <dbReference type="ARBA" id="ARBA00022475"/>
    </source>
</evidence>
<comment type="catalytic activity">
    <reaction evidence="13">
        <text>2 a Fe(II)-siderophore + NADP(+) + H(+) = 2 a Fe(III)-siderophore + NADPH</text>
        <dbReference type="Rhea" id="RHEA:28795"/>
        <dbReference type="Rhea" id="RHEA-COMP:11342"/>
        <dbReference type="Rhea" id="RHEA-COMP:11344"/>
        <dbReference type="ChEBI" id="CHEBI:15378"/>
        <dbReference type="ChEBI" id="CHEBI:29033"/>
        <dbReference type="ChEBI" id="CHEBI:29034"/>
        <dbReference type="ChEBI" id="CHEBI:57783"/>
        <dbReference type="ChEBI" id="CHEBI:58349"/>
        <dbReference type="EC" id="1.16.1.9"/>
    </reaction>
</comment>
<keyword evidence="17" id="KW-1185">Reference proteome</keyword>
<dbReference type="Pfam" id="PF08022">
    <property type="entry name" value="FAD_binding_8"/>
    <property type="match status" value="1"/>
</dbReference>
<keyword evidence="11 14" id="KW-0472">Membrane</keyword>
<comment type="caution">
    <text evidence="16">The sequence shown here is derived from an EMBL/GenBank/DDBJ whole genome shotgun (WGS) entry which is preliminary data.</text>
</comment>
<dbReference type="Proteomes" id="UP001215151">
    <property type="component" value="Unassembled WGS sequence"/>
</dbReference>
<evidence type="ECO:0000256" key="4">
    <source>
        <dbReference type="ARBA" id="ARBA00022448"/>
    </source>
</evidence>
<dbReference type="PANTHER" id="PTHR32361:SF9">
    <property type="entry name" value="FERRIC REDUCTASE TRANSMEMBRANE COMPONENT 3-RELATED"/>
    <property type="match status" value="1"/>
</dbReference>
<keyword evidence="5" id="KW-1003">Cell membrane</keyword>
<dbReference type="EMBL" id="JAPEVG010000036">
    <property type="protein sequence ID" value="KAJ8494436.1"/>
    <property type="molecule type" value="Genomic_DNA"/>
</dbReference>
<evidence type="ECO:0000313" key="17">
    <source>
        <dbReference type="Proteomes" id="UP001215151"/>
    </source>
</evidence>
<dbReference type="InterPro" id="IPR039261">
    <property type="entry name" value="FNR_nucleotide-bd"/>
</dbReference>
<evidence type="ECO:0000256" key="7">
    <source>
        <dbReference type="ARBA" id="ARBA00022982"/>
    </source>
</evidence>
<dbReference type="InterPro" id="IPR013121">
    <property type="entry name" value="Fe_red_NAD-bd_6"/>
</dbReference>
<feature type="transmembrane region" description="Helical" evidence="14">
    <location>
        <begin position="232"/>
        <end position="252"/>
    </location>
</feature>
<feature type="transmembrane region" description="Helical" evidence="14">
    <location>
        <begin position="163"/>
        <end position="180"/>
    </location>
</feature>
<organism evidence="16 17">
    <name type="scientific">Trametes cubensis</name>
    <dbReference type="NCBI Taxonomy" id="1111947"/>
    <lineage>
        <taxon>Eukaryota</taxon>
        <taxon>Fungi</taxon>
        <taxon>Dikarya</taxon>
        <taxon>Basidiomycota</taxon>
        <taxon>Agaricomycotina</taxon>
        <taxon>Agaricomycetes</taxon>
        <taxon>Polyporales</taxon>
        <taxon>Polyporaceae</taxon>
        <taxon>Trametes</taxon>
    </lineage>
</organism>
<keyword evidence="6 14" id="KW-0812">Transmembrane</keyword>
<dbReference type="GO" id="GO:0006826">
    <property type="term" value="P:iron ion transport"/>
    <property type="evidence" value="ECO:0007669"/>
    <property type="project" value="TreeGrafter"/>
</dbReference>
<evidence type="ECO:0000256" key="8">
    <source>
        <dbReference type="ARBA" id="ARBA00022989"/>
    </source>
</evidence>
<dbReference type="PROSITE" id="PS51384">
    <property type="entry name" value="FAD_FR"/>
    <property type="match status" value="1"/>
</dbReference>
<dbReference type="GO" id="GO:0052851">
    <property type="term" value="F:ferric-chelate reductase (NADPH) activity"/>
    <property type="evidence" value="ECO:0007669"/>
    <property type="project" value="UniProtKB-EC"/>
</dbReference>
<comment type="subcellular location">
    <subcellularLocation>
        <location evidence="1">Cell membrane</location>
        <topology evidence="1">Multi-pass membrane protein</topology>
    </subcellularLocation>
</comment>
<dbReference type="PANTHER" id="PTHR32361">
    <property type="entry name" value="FERRIC/CUPRIC REDUCTASE TRANSMEMBRANE COMPONENT"/>
    <property type="match status" value="1"/>
</dbReference>
<dbReference type="EC" id="1.16.1.9" evidence="3"/>
<comment type="similarity">
    <text evidence="2">Belongs to the ferric reductase (FRE) family.</text>
</comment>
<evidence type="ECO:0000256" key="9">
    <source>
        <dbReference type="ARBA" id="ARBA00023002"/>
    </source>
</evidence>
<dbReference type="Gene3D" id="3.40.50.80">
    <property type="entry name" value="Nucleotide-binding domain of ferredoxin-NADP reductase (FNR) module"/>
    <property type="match status" value="1"/>
</dbReference>
<evidence type="ECO:0000256" key="10">
    <source>
        <dbReference type="ARBA" id="ARBA00023065"/>
    </source>
</evidence>
<dbReference type="SFLD" id="SFLDS00052">
    <property type="entry name" value="Ferric_Reductase_Domain"/>
    <property type="match status" value="1"/>
</dbReference>
<feature type="transmembrane region" description="Helical" evidence="14">
    <location>
        <begin position="201"/>
        <end position="220"/>
    </location>
</feature>
<dbReference type="GO" id="GO:0015677">
    <property type="term" value="P:copper ion import"/>
    <property type="evidence" value="ECO:0007669"/>
    <property type="project" value="TreeGrafter"/>
</dbReference>
<dbReference type="InterPro" id="IPR017938">
    <property type="entry name" value="Riboflavin_synthase-like_b-brl"/>
</dbReference>
<dbReference type="InterPro" id="IPR051410">
    <property type="entry name" value="Ferric/Cupric_Reductase"/>
</dbReference>
<dbReference type="SFLD" id="SFLDG01168">
    <property type="entry name" value="Ferric_reductase_subgroup_(FRE"/>
    <property type="match status" value="1"/>
</dbReference>
<evidence type="ECO:0000256" key="11">
    <source>
        <dbReference type="ARBA" id="ARBA00023136"/>
    </source>
</evidence>
<feature type="domain" description="FAD-binding FR-type" evidence="15">
    <location>
        <begin position="290"/>
        <end position="419"/>
    </location>
</feature>
<dbReference type="SUPFAM" id="SSF52343">
    <property type="entry name" value="Ferredoxin reductase-like, C-terminal NADP-linked domain"/>
    <property type="match status" value="1"/>
</dbReference>
<feature type="transmembrane region" description="Helical" evidence="14">
    <location>
        <begin position="124"/>
        <end position="143"/>
    </location>
</feature>
<evidence type="ECO:0000313" key="16">
    <source>
        <dbReference type="EMBL" id="KAJ8494436.1"/>
    </source>
</evidence>
<feature type="transmembrane region" description="Helical" evidence="14">
    <location>
        <begin position="259"/>
        <end position="280"/>
    </location>
</feature>
<dbReference type="AlphaFoldDB" id="A0AAD7U0H6"/>
<dbReference type="SUPFAM" id="SSF63380">
    <property type="entry name" value="Riboflavin synthase domain-like"/>
    <property type="match status" value="1"/>
</dbReference>